<dbReference type="EMBL" id="JMQN01000038">
    <property type="protein sequence ID" value="KEA63391.1"/>
    <property type="molecule type" value="Genomic_DNA"/>
</dbReference>
<keyword evidence="3" id="KW-1185">Reference proteome</keyword>
<dbReference type="eggNOG" id="COG1073">
    <property type="taxonomic scope" value="Bacteria"/>
</dbReference>
<keyword evidence="2" id="KW-0378">Hydrolase</keyword>
<reference evidence="2 3" key="1">
    <citation type="submission" date="2014-04" db="EMBL/GenBank/DDBJ databases">
        <title>Marinobacterium kochiensis sp. nov., isolated from sediment sample collected from Kochi backwaters in Kerala, India.</title>
        <authorList>
            <person name="Singh A."/>
            <person name="Pinnaka A.K."/>
        </authorList>
    </citation>
    <scope>NUCLEOTIDE SEQUENCE [LARGE SCALE GENOMIC DNA]</scope>
    <source>
        <strain evidence="2 3">AK27</strain>
    </source>
</reference>
<protein>
    <submittedName>
        <fullName evidence="2">Benzoate degradation ring-cleavage hydrolase</fullName>
    </submittedName>
</protein>
<dbReference type="PATRIC" id="fig|1232683.4.peg.2381"/>
<gene>
    <name evidence="2" type="ORF">ADIMK_2428</name>
</gene>
<dbReference type="GO" id="GO:0016787">
    <property type="term" value="F:hydrolase activity"/>
    <property type="evidence" value="ECO:0007669"/>
    <property type="project" value="UniProtKB-KW"/>
</dbReference>
<dbReference type="PANTHER" id="PTHR43689">
    <property type="entry name" value="HYDROLASE"/>
    <property type="match status" value="1"/>
</dbReference>
<dbReference type="PANTHER" id="PTHR43689:SF8">
    <property type="entry name" value="ALPHA_BETA-HYDROLASES SUPERFAMILY PROTEIN"/>
    <property type="match status" value="1"/>
</dbReference>
<dbReference type="Gene3D" id="3.40.50.1820">
    <property type="entry name" value="alpha/beta hydrolase"/>
    <property type="match status" value="1"/>
</dbReference>
<dbReference type="AlphaFoldDB" id="A0A081FXY6"/>
<accession>A0A081FXY6</accession>
<dbReference type="OrthoDB" id="9779853at2"/>
<evidence type="ECO:0000313" key="3">
    <source>
        <dbReference type="Proteomes" id="UP000028252"/>
    </source>
</evidence>
<dbReference type="SUPFAM" id="SSF53474">
    <property type="entry name" value="alpha/beta-Hydrolases"/>
    <property type="match status" value="1"/>
</dbReference>
<comment type="caution">
    <text evidence="2">The sequence shown here is derived from an EMBL/GenBank/DDBJ whole genome shotgun (WGS) entry which is preliminary data.</text>
</comment>
<sequence length="265" mass="29861">MSIQYEDLMLSISDGVEIHALHGRHPEGGGRPTLVFLHEALGHIRMWKQFPEQLAERCGCDLLIYERQGYGGSTPIELPRSNDYLLVEGEYYLAKVTEAAAIDQMILIGHSDGGSIALLGAACLGDRVRGLITEAAHINADELTLAGVRQAVDTYRNTDLHQRLERYHGDRTELLFRAWTETWLRESFHQNIDLSPWLSQIRCPALIMQGRDDQYGLPQQVEDICQGIGEHAQAAFIEECGHIPHLERPDAVLDLMVPFIRELID</sequence>
<dbReference type="STRING" id="1232683.ADIMK_2428"/>
<evidence type="ECO:0000259" key="1">
    <source>
        <dbReference type="Pfam" id="PF12697"/>
    </source>
</evidence>
<dbReference type="InterPro" id="IPR000073">
    <property type="entry name" value="AB_hydrolase_1"/>
</dbReference>
<feature type="domain" description="AB hydrolase-1" evidence="1">
    <location>
        <begin position="34"/>
        <end position="254"/>
    </location>
</feature>
<proteinExistence type="predicted"/>
<dbReference type="Pfam" id="PF12697">
    <property type="entry name" value="Abhydrolase_6"/>
    <property type="match status" value="1"/>
</dbReference>
<dbReference type="RefSeq" id="WP_036188472.1">
    <property type="nucleotide sequence ID" value="NZ_JMQN01000038.1"/>
</dbReference>
<evidence type="ECO:0000313" key="2">
    <source>
        <dbReference type="EMBL" id="KEA63391.1"/>
    </source>
</evidence>
<name>A0A081FXY6_9GAMM</name>
<dbReference type="InterPro" id="IPR029058">
    <property type="entry name" value="AB_hydrolase_fold"/>
</dbReference>
<organism evidence="2 3">
    <name type="scientific">Marinobacterium lacunae</name>
    <dbReference type="NCBI Taxonomy" id="1232683"/>
    <lineage>
        <taxon>Bacteria</taxon>
        <taxon>Pseudomonadati</taxon>
        <taxon>Pseudomonadota</taxon>
        <taxon>Gammaproteobacteria</taxon>
        <taxon>Oceanospirillales</taxon>
        <taxon>Oceanospirillaceae</taxon>
        <taxon>Marinobacterium</taxon>
    </lineage>
</organism>
<dbReference type="Proteomes" id="UP000028252">
    <property type="component" value="Unassembled WGS sequence"/>
</dbReference>